<dbReference type="PROSITE" id="PS50804">
    <property type="entry name" value="SCAN_BOX"/>
    <property type="match status" value="1"/>
</dbReference>
<name>A0A2T7P1M2_POMCA</name>
<evidence type="ECO:0000259" key="4">
    <source>
        <dbReference type="PROSITE" id="PS50011"/>
    </source>
</evidence>
<feature type="region of interest" description="Disordered" evidence="2">
    <location>
        <begin position="375"/>
        <end position="404"/>
    </location>
</feature>
<evidence type="ECO:0000259" key="5">
    <source>
        <dbReference type="PROSITE" id="PS50804"/>
    </source>
</evidence>
<evidence type="ECO:0000313" key="7">
    <source>
        <dbReference type="Proteomes" id="UP000245119"/>
    </source>
</evidence>
<reference evidence="6 7" key="1">
    <citation type="submission" date="2018-04" db="EMBL/GenBank/DDBJ databases">
        <title>The genome of golden apple snail Pomacea canaliculata provides insight into stress tolerance and invasive adaptation.</title>
        <authorList>
            <person name="Liu C."/>
            <person name="Liu B."/>
            <person name="Ren Y."/>
            <person name="Zhang Y."/>
            <person name="Wang H."/>
            <person name="Li S."/>
            <person name="Jiang F."/>
            <person name="Yin L."/>
            <person name="Zhang G."/>
            <person name="Qian W."/>
            <person name="Fan W."/>
        </authorList>
    </citation>
    <scope>NUCLEOTIDE SEQUENCE [LARGE SCALE GENOMIC DNA]</scope>
    <source>
        <strain evidence="6">SZHN2017</strain>
        <tissue evidence="6">Muscle</tissue>
    </source>
</reference>
<feature type="domain" description="Protein kinase" evidence="4">
    <location>
        <begin position="1"/>
        <end position="267"/>
    </location>
</feature>
<sequence>MEKKIGKVKLSGTDERRKLSRETVRDDSYENSEYLKSSVNKDEESLRFRIPVKGGVCSLLSAVMTRLLGDNVEDYIQLLGKIATVIADLHSHNLVLGDFCADTIYIEKFTTPTELLIKVWIVSLANIHVLQPSAHKEIQHIQSSPPQQREARRRAAPEVVKMGLYSRSSDVFCFARLMWWVFNTLSEDRASQIVDSSPSDPLKTISDSEIYETISSVNAPSLLKRPRVCPTDTYSLMEQCWRPRRSERPSMSVLQEHLTKKEGLSFLENYEAQNDNFMKYPTTLVFPKEEYDESTSIGSASTSFSGSSSLSSSRKNSATCNTEQLLSIPQTALENPSSTFFGEAAMLSSSPSLPSLRPSQVQALSASKRLLLASPEKEGSTTLQQNSPKPARSSSRVSSMKRRNKSEAIKEYLHNVDDILCDRVNVQDVTTSSRASLQVQSSSEPGKKTFVIRGTRNQILEALRIITIATGEMLSQCVDRLEEEEIKKKEKERERKLQLEEKERERKLQLEQRKLRLEEEERERKLRLEEEERERKLRLEEEERERKLRLEEEERERKLRLEEEERQLELKLKERRFELEQEREKETHDRQLENGVGSTPSNPCISTYSVKLPVFDEAVEDLDTFLGRFECVAQLQSWDVNSWGVMLGGQLRGRAAEVYLSLTDTERREYEAVKVALREAFQLTPESYRCQFRNERRLDRETFPQFATRLTRYVERWLSLSEKEKKYEDLLDLVLQEQMLEVIGGEMAIYLRQCSPKTVKELAMLAERYADARRAAKRSPGVPGRTDYGQKDRNECADQPAQSETGSYNPYCLATVGEKTVKALRDTGADVLVVDAGLVAPTDLLPTHRSITMASKNEVRSCPTALVRIQSPFYCGEAIAVVLANLVVPVIIGNHIERRDGTKVPVSVHLPLPSVPPPPVAVVTHSQARRDVRGLRVIKPFKTTNSERREVDSPKTVRVNMREKGGYLVFGTVNCGLVTFNKNTCCTYIPRQSRASQSKRTVDANAYLSYQQDMALSKLNFPFVLKILCLILLISLTAQGSKETTCTPRNWKTLQCNFPQNINTTRKDYTVYFLPDNGGEEKVVDCAWINDKLHCLRQEGFECSESVTDKSIIGVPERFVNREGSFRCNMNGHKPGNFSSCRFLANKGEEPFAACEASLANAESQVVLNCNFSVDVESFIVMKNTTVVSSFTKSDCQSSSPICTHMPGDNHHIFSVTLDVEDFTYGEYKCHPEDPPPQLQVKGCSLNINKQTESSDIPVVAVVLPIVCVMALVSTGVFLFVIRKLIMIKKAMLKKREVAGDIEGKIPLRSATSDCQDGRGLSRP</sequence>
<dbReference type="OrthoDB" id="6052143at2759"/>
<dbReference type="PANTHER" id="PTHR46888:SF1">
    <property type="entry name" value="RIBONUCLEASE H"/>
    <property type="match status" value="1"/>
</dbReference>
<dbReference type="InterPro" id="IPR038269">
    <property type="entry name" value="SCAN_sf"/>
</dbReference>
<comment type="caution">
    <text evidence="6">The sequence shown here is derived from an EMBL/GenBank/DDBJ whole genome shotgun (WGS) entry which is preliminary data.</text>
</comment>
<dbReference type="InterPro" id="IPR011009">
    <property type="entry name" value="Kinase-like_dom_sf"/>
</dbReference>
<feature type="transmembrane region" description="Helical" evidence="3">
    <location>
        <begin position="1257"/>
        <end position="1282"/>
    </location>
</feature>
<dbReference type="SUPFAM" id="SSF47353">
    <property type="entry name" value="Retrovirus capsid dimerization domain-like"/>
    <property type="match status" value="1"/>
</dbReference>
<dbReference type="PROSITE" id="PS50011">
    <property type="entry name" value="PROTEIN_KINASE_DOM"/>
    <property type="match status" value="1"/>
</dbReference>
<organism evidence="6 7">
    <name type="scientific">Pomacea canaliculata</name>
    <name type="common">Golden apple snail</name>
    <dbReference type="NCBI Taxonomy" id="400727"/>
    <lineage>
        <taxon>Eukaryota</taxon>
        <taxon>Metazoa</taxon>
        <taxon>Spiralia</taxon>
        <taxon>Lophotrochozoa</taxon>
        <taxon>Mollusca</taxon>
        <taxon>Gastropoda</taxon>
        <taxon>Caenogastropoda</taxon>
        <taxon>Architaenioglossa</taxon>
        <taxon>Ampullarioidea</taxon>
        <taxon>Ampullariidae</taxon>
        <taxon>Pomacea</taxon>
    </lineage>
</organism>
<accession>A0A2T7P1M2</accession>
<keyword evidence="3" id="KW-0472">Membrane</keyword>
<keyword evidence="7" id="KW-1185">Reference proteome</keyword>
<dbReference type="Gene3D" id="1.10.510.10">
    <property type="entry name" value="Transferase(Phosphotransferase) domain 1"/>
    <property type="match status" value="1"/>
</dbReference>
<dbReference type="GO" id="GO:0005524">
    <property type="term" value="F:ATP binding"/>
    <property type="evidence" value="ECO:0007669"/>
    <property type="project" value="InterPro"/>
</dbReference>
<dbReference type="SUPFAM" id="SSF56112">
    <property type="entry name" value="Protein kinase-like (PK-like)"/>
    <property type="match status" value="1"/>
</dbReference>
<evidence type="ECO:0000256" key="1">
    <source>
        <dbReference type="SAM" id="Coils"/>
    </source>
</evidence>
<keyword evidence="1" id="KW-0175">Coiled coil</keyword>
<gene>
    <name evidence="6" type="ORF">C0Q70_12455</name>
</gene>
<feature type="compositionally biased region" description="Low complexity" evidence="2">
    <location>
        <begin position="296"/>
        <end position="313"/>
    </location>
</feature>
<dbReference type="InterPro" id="IPR000719">
    <property type="entry name" value="Prot_kinase_dom"/>
</dbReference>
<dbReference type="Gene3D" id="1.10.4020.10">
    <property type="entry name" value="DNA breaking-rejoining enzymes"/>
    <property type="match status" value="1"/>
</dbReference>
<dbReference type="InterPro" id="IPR003309">
    <property type="entry name" value="SCAN_dom"/>
</dbReference>
<evidence type="ECO:0000256" key="2">
    <source>
        <dbReference type="SAM" id="MobiDB-lite"/>
    </source>
</evidence>
<dbReference type="InterPro" id="IPR001245">
    <property type="entry name" value="Ser-Thr/Tyr_kinase_cat_dom"/>
</dbReference>
<dbReference type="STRING" id="400727.A0A2T7P1M2"/>
<feature type="coiled-coil region" evidence="1">
    <location>
        <begin position="474"/>
        <end position="585"/>
    </location>
</feature>
<dbReference type="PANTHER" id="PTHR46888">
    <property type="entry name" value="ZINC KNUCKLE DOMAINCONTAINING PROTEIN-RELATED"/>
    <property type="match status" value="1"/>
</dbReference>
<evidence type="ECO:0000256" key="3">
    <source>
        <dbReference type="SAM" id="Phobius"/>
    </source>
</evidence>
<dbReference type="EMBL" id="PZQS01000007">
    <property type="protein sequence ID" value="PVD27300.1"/>
    <property type="molecule type" value="Genomic_DNA"/>
</dbReference>
<dbReference type="Pfam" id="PF07714">
    <property type="entry name" value="PK_Tyr_Ser-Thr"/>
    <property type="match status" value="1"/>
</dbReference>
<proteinExistence type="predicted"/>
<dbReference type="Proteomes" id="UP000245119">
    <property type="component" value="Linkage Group LG7"/>
</dbReference>
<keyword evidence="3" id="KW-1133">Transmembrane helix</keyword>
<evidence type="ECO:0000313" key="6">
    <source>
        <dbReference type="EMBL" id="PVD27300.1"/>
    </source>
</evidence>
<dbReference type="GO" id="GO:0004672">
    <property type="term" value="F:protein kinase activity"/>
    <property type="evidence" value="ECO:0007669"/>
    <property type="project" value="InterPro"/>
</dbReference>
<keyword evidence="3" id="KW-0812">Transmembrane</keyword>
<dbReference type="Pfam" id="PF02023">
    <property type="entry name" value="SCAN"/>
    <property type="match status" value="1"/>
</dbReference>
<protein>
    <recommendedName>
        <fullName evidence="8">Peptidase A2 domain-containing protein</fullName>
    </recommendedName>
</protein>
<feature type="region of interest" description="Disordered" evidence="2">
    <location>
        <begin position="775"/>
        <end position="804"/>
    </location>
</feature>
<evidence type="ECO:0008006" key="8">
    <source>
        <dbReference type="Google" id="ProtNLM"/>
    </source>
</evidence>
<feature type="domain" description="SCAN box" evidence="5">
    <location>
        <begin position="689"/>
        <end position="767"/>
    </location>
</feature>
<feature type="compositionally biased region" description="Low complexity" evidence="2">
    <location>
        <begin position="387"/>
        <end position="398"/>
    </location>
</feature>
<feature type="region of interest" description="Disordered" evidence="2">
    <location>
        <begin position="296"/>
        <end position="316"/>
    </location>
</feature>